<evidence type="ECO:0000313" key="2">
    <source>
        <dbReference type="Proteomes" id="UP000324241"/>
    </source>
</evidence>
<name>A0A5M9MHV6_9EURO</name>
<evidence type="ECO:0000313" key="1">
    <source>
        <dbReference type="EMBL" id="KAA8642507.1"/>
    </source>
</evidence>
<sequence>MSVVRALGIIGNILKIVSFGASNFGGGSESHSGSTIKVAVALDGPSGTSNAGGDLLDIRI</sequence>
<organism evidence="1 2">
    <name type="scientific">Aspergillus tanneri</name>
    <dbReference type="NCBI Taxonomy" id="1220188"/>
    <lineage>
        <taxon>Eukaryota</taxon>
        <taxon>Fungi</taxon>
        <taxon>Dikarya</taxon>
        <taxon>Ascomycota</taxon>
        <taxon>Pezizomycotina</taxon>
        <taxon>Eurotiomycetes</taxon>
        <taxon>Eurotiomycetidae</taxon>
        <taxon>Eurotiales</taxon>
        <taxon>Aspergillaceae</taxon>
        <taxon>Aspergillus</taxon>
        <taxon>Aspergillus subgen. Circumdati</taxon>
    </lineage>
</organism>
<gene>
    <name evidence="1" type="ORF">ATNIH1004_011452</name>
</gene>
<reference evidence="1 2" key="1">
    <citation type="submission" date="2019-08" db="EMBL/GenBank/DDBJ databases">
        <title>The genome sequence of a newly discovered highly antifungal drug resistant Aspergillus species, Aspergillus tanneri NIH 1004.</title>
        <authorList>
            <person name="Mounaud S."/>
            <person name="Singh I."/>
            <person name="Joardar V."/>
            <person name="Pakala S."/>
            <person name="Pakala S."/>
            <person name="Venepally P."/>
            <person name="Chung J.K."/>
            <person name="Losada L."/>
            <person name="Nierman W.C."/>
        </authorList>
    </citation>
    <scope>NUCLEOTIDE SEQUENCE [LARGE SCALE GENOMIC DNA]</scope>
    <source>
        <strain evidence="1 2">NIH1004</strain>
    </source>
</reference>
<proteinExistence type="predicted"/>
<dbReference type="GeneID" id="54334153"/>
<protein>
    <submittedName>
        <fullName evidence="1">Uncharacterized protein</fullName>
    </submittedName>
</protein>
<dbReference type="RefSeq" id="XP_033421869.1">
    <property type="nucleotide sequence ID" value="XM_033576014.1"/>
</dbReference>
<dbReference type="AlphaFoldDB" id="A0A5M9MHV6"/>
<dbReference type="EMBL" id="QUQM01000008">
    <property type="protein sequence ID" value="KAA8642507.1"/>
    <property type="molecule type" value="Genomic_DNA"/>
</dbReference>
<accession>A0A5M9MHV6</accession>
<dbReference type="Proteomes" id="UP000324241">
    <property type="component" value="Unassembled WGS sequence"/>
</dbReference>
<dbReference type="VEuPathDB" id="FungiDB:EYZ11_011690"/>
<comment type="caution">
    <text evidence="1">The sequence shown here is derived from an EMBL/GenBank/DDBJ whole genome shotgun (WGS) entry which is preliminary data.</text>
</comment>